<evidence type="ECO:0000313" key="5">
    <source>
        <dbReference type="EMBL" id="MQM29613.1"/>
    </source>
</evidence>
<comment type="caution">
    <text evidence="5">The sequence shown here is derived from an EMBL/GenBank/DDBJ whole genome shotgun (WGS) entry which is preliminary data.</text>
</comment>
<accession>A0A6A7RPZ6</accession>
<dbReference type="SUPFAM" id="SSF116734">
    <property type="entry name" value="DNA methylase specificity domain"/>
    <property type="match status" value="2"/>
</dbReference>
<dbReference type="Gene3D" id="1.10.287.1120">
    <property type="entry name" value="Bipartite methylase S protein"/>
    <property type="match status" value="1"/>
</dbReference>
<dbReference type="InterPro" id="IPR044946">
    <property type="entry name" value="Restrct_endonuc_typeI_TRD_sf"/>
</dbReference>
<dbReference type="PANTHER" id="PTHR30408:SF12">
    <property type="entry name" value="TYPE I RESTRICTION ENZYME MJAVIII SPECIFICITY SUBUNIT"/>
    <property type="match status" value="1"/>
</dbReference>
<sequence>MEVRAGYKETEVGIIPREWNVKAVHEIGQIKTGPFGTLLKASEYSGSHGVPLISVGEVGAGVFRVTDRTPRVPENVVRRLPQYVLRTGDIVFGRKGAVDRSALVSRAEDGWFLGSDGISIRPSSRCHPPYLAAQLQSQAVQSWLIQNAIGTTMPSLNQGILSRVQIPYASEAEQRAIAAALSDVDALLSGLERLIAKKRDLKKAAMQQLLTGQTRLSGFSGEWRVKRMGSVLRFQVGFPFASSFFNAAEQGLRLVKNRDLKSDDQIVHYTGAYHDAFLVRNGDVLIGMDGDFLPCRWKKGTALLNQRVGRVVPGAGLDRVFAYYYLIEPLKEIEAATSSTTVKHLSHGDVEGIDRPTPQIDEQAAIATVLSDMHAELSALEARRDKTRALKQAMMQELLTGRTRLV</sequence>
<keyword evidence="3" id="KW-0238">DNA-binding</keyword>
<feature type="domain" description="Type I restriction modification DNA specificity" evidence="4">
    <location>
        <begin position="16"/>
        <end position="191"/>
    </location>
</feature>
<reference evidence="5 6" key="1">
    <citation type="submission" date="2017-09" db="EMBL/GenBank/DDBJ databases">
        <title>Metagenomic Analysis Reveals Denitrifying Candidatus Accumulibacter and Flanking Population as a Source of N2O.</title>
        <authorList>
            <person name="Gao H."/>
            <person name="Mao Y."/>
            <person name="Zhao X."/>
            <person name="Liu W.-T."/>
            <person name="Zhang T."/>
            <person name="Wells G."/>
        </authorList>
    </citation>
    <scope>NUCLEOTIDE SEQUENCE [LARGE SCALE GENOMIC DNA]</scope>
    <source>
        <strain evidence="5">CANDO_2_IC</strain>
    </source>
</reference>
<name>A0A6A7RPZ6_9PROT</name>
<proteinExistence type="inferred from homology"/>
<evidence type="ECO:0000259" key="4">
    <source>
        <dbReference type="Pfam" id="PF01420"/>
    </source>
</evidence>
<evidence type="ECO:0000256" key="3">
    <source>
        <dbReference type="ARBA" id="ARBA00023125"/>
    </source>
</evidence>
<dbReference type="PANTHER" id="PTHR30408">
    <property type="entry name" value="TYPE-1 RESTRICTION ENZYME ECOKI SPECIFICITY PROTEIN"/>
    <property type="match status" value="1"/>
</dbReference>
<dbReference type="CDD" id="cd16961">
    <property type="entry name" value="RMtype1_S_TRD-CR_like"/>
    <property type="match status" value="1"/>
</dbReference>
<evidence type="ECO:0000256" key="2">
    <source>
        <dbReference type="ARBA" id="ARBA00022747"/>
    </source>
</evidence>
<evidence type="ECO:0000256" key="1">
    <source>
        <dbReference type="ARBA" id="ARBA00010923"/>
    </source>
</evidence>
<comment type="similarity">
    <text evidence="1">Belongs to the type-I restriction system S methylase family.</text>
</comment>
<gene>
    <name evidence="5" type="ORF">CRU78_03305</name>
</gene>
<feature type="domain" description="Type I restriction modification DNA specificity" evidence="4">
    <location>
        <begin position="263"/>
        <end position="383"/>
    </location>
</feature>
<dbReference type="CDD" id="cd17257">
    <property type="entry name" value="RMtype1_S_EcoBI-TRD1-CR1_like"/>
    <property type="match status" value="1"/>
</dbReference>
<dbReference type="GO" id="GO:0003677">
    <property type="term" value="F:DNA binding"/>
    <property type="evidence" value="ECO:0007669"/>
    <property type="project" value="UniProtKB-KW"/>
</dbReference>
<protein>
    <recommendedName>
        <fullName evidence="4">Type I restriction modification DNA specificity domain-containing protein</fullName>
    </recommendedName>
</protein>
<organism evidence="5 6">
    <name type="scientific">Candidatus Accumulibacter phosphatis</name>
    <dbReference type="NCBI Taxonomy" id="327160"/>
    <lineage>
        <taxon>Bacteria</taxon>
        <taxon>Pseudomonadati</taxon>
        <taxon>Pseudomonadota</taxon>
        <taxon>Betaproteobacteria</taxon>
        <taxon>Candidatus Accumulibacter</taxon>
    </lineage>
</organism>
<keyword evidence="2" id="KW-0680">Restriction system</keyword>
<dbReference type="Gene3D" id="3.90.220.20">
    <property type="entry name" value="DNA methylase specificity domains"/>
    <property type="match status" value="2"/>
</dbReference>
<dbReference type="Pfam" id="PF01420">
    <property type="entry name" value="Methylase_S"/>
    <property type="match status" value="2"/>
</dbReference>
<dbReference type="GO" id="GO:0009307">
    <property type="term" value="P:DNA restriction-modification system"/>
    <property type="evidence" value="ECO:0007669"/>
    <property type="project" value="UniProtKB-KW"/>
</dbReference>
<dbReference type="EMBL" id="PDHS01000071">
    <property type="protein sequence ID" value="MQM29613.1"/>
    <property type="molecule type" value="Genomic_DNA"/>
</dbReference>
<dbReference type="InterPro" id="IPR000055">
    <property type="entry name" value="Restrct_endonuc_typeI_TRD"/>
</dbReference>
<dbReference type="InterPro" id="IPR052021">
    <property type="entry name" value="Type-I_RS_S_subunit"/>
</dbReference>
<dbReference type="Proteomes" id="UP000342300">
    <property type="component" value="Unassembled WGS sequence"/>
</dbReference>
<dbReference type="AlphaFoldDB" id="A0A6A7RPZ6"/>
<evidence type="ECO:0000313" key="6">
    <source>
        <dbReference type="Proteomes" id="UP000342300"/>
    </source>
</evidence>